<dbReference type="PIRSF" id="PIRSF001024">
    <property type="entry name" value="Alph-amyl_fung"/>
    <property type="match status" value="1"/>
</dbReference>
<feature type="binding site" evidence="15">
    <location>
        <position position="29"/>
    </location>
    <ligand>
        <name>substrate</name>
    </ligand>
</feature>
<evidence type="ECO:0000256" key="14">
    <source>
        <dbReference type="PIRSR" id="PIRSR001024-4"/>
    </source>
</evidence>
<feature type="binding site" evidence="15">
    <location>
        <position position="154"/>
    </location>
    <ligand>
        <name>substrate</name>
    </ligand>
</feature>
<evidence type="ECO:0000259" key="16">
    <source>
        <dbReference type="SMART" id="SM00642"/>
    </source>
</evidence>
<keyword evidence="9" id="KW-0325">Glycoprotein</keyword>
<reference evidence="17" key="1">
    <citation type="submission" date="2022-11" db="EMBL/GenBank/DDBJ databases">
        <authorList>
            <person name="Petersen C."/>
        </authorList>
    </citation>
    <scope>NUCLEOTIDE SEQUENCE</scope>
    <source>
        <strain evidence="17">IBT 26290</strain>
    </source>
</reference>
<dbReference type="GO" id="GO:0016052">
    <property type="term" value="P:carbohydrate catabolic process"/>
    <property type="evidence" value="ECO:0007669"/>
    <property type="project" value="InterPro"/>
</dbReference>
<organism evidence="17 18">
    <name type="scientific">Penicillium canariense</name>
    <dbReference type="NCBI Taxonomy" id="189055"/>
    <lineage>
        <taxon>Eukaryota</taxon>
        <taxon>Fungi</taxon>
        <taxon>Dikarya</taxon>
        <taxon>Ascomycota</taxon>
        <taxon>Pezizomycotina</taxon>
        <taxon>Eurotiomycetes</taxon>
        <taxon>Eurotiomycetidae</taxon>
        <taxon>Eurotiales</taxon>
        <taxon>Aspergillaceae</taxon>
        <taxon>Penicillium</taxon>
    </lineage>
</organism>
<evidence type="ECO:0000256" key="7">
    <source>
        <dbReference type="ARBA" id="ARBA00022837"/>
    </source>
</evidence>
<comment type="cofactor">
    <cofactor evidence="2">
        <name>Ca(2+)</name>
        <dbReference type="ChEBI" id="CHEBI:29108"/>
    </cofactor>
</comment>
<keyword evidence="18" id="KW-1185">Reference proteome</keyword>
<comment type="catalytic activity">
    <reaction evidence="1">
        <text>Endohydrolysis of (1-&gt;4)-alpha-D-glucosidic linkages in polysaccharides containing three or more (1-&gt;4)-alpha-linked D-glucose units.</text>
        <dbReference type="EC" id="3.2.1.1"/>
    </reaction>
</comment>
<dbReference type="EC" id="3.2.1.1" evidence="4"/>
<evidence type="ECO:0000256" key="5">
    <source>
        <dbReference type="ARBA" id="ARBA00022723"/>
    </source>
</evidence>
<evidence type="ECO:0000256" key="9">
    <source>
        <dbReference type="ARBA" id="ARBA00023180"/>
    </source>
</evidence>
<dbReference type="GO" id="GO:0005509">
    <property type="term" value="F:calcium ion binding"/>
    <property type="evidence" value="ECO:0007669"/>
    <property type="project" value="InterPro"/>
</dbReference>
<evidence type="ECO:0000256" key="2">
    <source>
        <dbReference type="ARBA" id="ARBA00001913"/>
    </source>
</evidence>
<dbReference type="InterPro" id="IPR006047">
    <property type="entry name" value="GH13_cat_dom"/>
</dbReference>
<dbReference type="Gene3D" id="3.20.20.80">
    <property type="entry name" value="Glycosidases"/>
    <property type="match status" value="1"/>
</dbReference>
<evidence type="ECO:0000256" key="1">
    <source>
        <dbReference type="ARBA" id="ARBA00000548"/>
    </source>
</evidence>
<keyword evidence="11" id="KW-0326">Glycosidase</keyword>
<evidence type="ECO:0000256" key="8">
    <source>
        <dbReference type="ARBA" id="ARBA00023157"/>
    </source>
</evidence>
<dbReference type="Pfam" id="PF00128">
    <property type="entry name" value="Alpha-amylase"/>
    <property type="match status" value="1"/>
</dbReference>
<feature type="domain" description="Glycosyl hydrolase family 13 catalytic" evidence="16">
    <location>
        <begin position="1"/>
        <end position="318"/>
    </location>
</feature>
<dbReference type="Proteomes" id="UP001149163">
    <property type="component" value="Unassembled WGS sequence"/>
</dbReference>
<feature type="binding site" evidence="15">
    <location>
        <position position="293"/>
    </location>
    <ligand>
        <name>substrate</name>
    </ligand>
</feature>
<gene>
    <name evidence="17" type="ORF">N7482_003444</name>
</gene>
<keyword evidence="5" id="KW-0479">Metal-binding</keyword>
<dbReference type="InterPro" id="IPR013777">
    <property type="entry name" value="A-amylase-like"/>
</dbReference>
<proteinExistence type="inferred from homology"/>
<evidence type="ECO:0000313" key="18">
    <source>
        <dbReference type="Proteomes" id="UP001149163"/>
    </source>
</evidence>
<comment type="caution">
    <text evidence="17">The sequence shown here is derived from an EMBL/GenBank/DDBJ whole genome shotgun (WGS) entry which is preliminary data.</text>
</comment>
<dbReference type="SUPFAM" id="SSF51011">
    <property type="entry name" value="Glycosyl hydrolase domain"/>
    <property type="match status" value="1"/>
</dbReference>
<feature type="disulfide bond" evidence="14">
    <location>
        <begin position="100"/>
        <end position="114"/>
    </location>
</feature>
<accession>A0A9W9I4Q3</accession>
<dbReference type="SUPFAM" id="SSF51445">
    <property type="entry name" value="(Trans)glycosidases"/>
    <property type="match status" value="1"/>
</dbReference>
<keyword evidence="8 14" id="KW-1015">Disulfide bond</keyword>
<dbReference type="PANTHER" id="PTHR10357">
    <property type="entry name" value="ALPHA-AMYLASE FAMILY MEMBER"/>
    <property type="match status" value="1"/>
</dbReference>
<evidence type="ECO:0000313" key="17">
    <source>
        <dbReference type="EMBL" id="KAJ5167850.1"/>
    </source>
</evidence>
<dbReference type="Gene3D" id="2.60.40.1180">
    <property type="entry name" value="Golgi alpha-mannosidase II"/>
    <property type="match status" value="1"/>
</dbReference>
<dbReference type="EMBL" id="JAPQKN010000002">
    <property type="protein sequence ID" value="KAJ5167850.1"/>
    <property type="molecule type" value="Genomic_DNA"/>
</dbReference>
<reference evidence="17" key="2">
    <citation type="journal article" date="2023" name="IMA Fungus">
        <title>Comparative genomic study of the Penicillium genus elucidates a diverse pangenome and 15 lateral gene transfer events.</title>
        <authorList>
            <person name="Petersen C."/>
            <person name="Sorensen T."/>
            <person name="Nielsen M.R."/>
            <person name="Sondergaard T.E."/>
            <person name="Sorensen J.L."/>
            <person name="Fitzpatrick D.A."/>
            <person name="Frisvad J.C."/>
            <person name="Nielsen K.L."/>
        </authorList>
    </citation>
    <scope>NUCLEOTIDE SEQUENCE</scope>
    <source>
        <strain evidence="17">IBT 26290</strain>
    </source>
</reference>
<feature type="active site" description="Proton donor" evidence="12">
    <location>
        <position position="180"/>
    </location>
</feature>
<feature type="binding site" evidence="15">
    <location>
        <position position="246"/>
    </location>
    <ligand>
        <name>substrate</name>
    </ligand>
</feature>
<dbReference type="AlphaFoldDB" id="A0A9W9I4Q3"/>
<protein>
    <recommendedName>
        <fullName evidence="4">alpha-amylase</fullName>
        <ecNumber evidence="4">3.2.1.1</ecNumber>
    </recommendedName>
</protein>
<keyword evidence="10" id="KW-0119">Carbohydrate metabolism</keyword>
<evidence type="ECO:0000256" key="4">
    <source>
        <dbReference type="ARBA" id="ARBA00012595"/>
    </source>
</evidence>
<dbReference type="RefSeq" id="XP_056544311.1">
    <property type="nucleotide sequence ID" value="XM_056685569.1"/>
</dbReference>
<keyword evidence="6" id="KW-0378">Hydrolase</keyword>
<evidence type="ECO:0000256" key="10">
    <source>
        <dbReference type="ARBA" id="ARBA00023277"/>
    </source>
</evidence>
<evidence type="ECO:0000256" key="11">
    <source>
        <dbReference type="ARBA" id="ARBA00023295"/>
    </source>
</evidence>
<evidence type="ECO:0000256" key="12">
    <source>
        <dbReference type="PIRSR" id="PIRSR001024-1"/>
    </source>
</evidence>
<dbReference type="GeneID" id="81424745"/>
<dbReference type="GO" id="GO:0004556">
    <property type="term" value="F:alpha-amylase activity"/>
    <property type="evidence" value="ECO:0007669"/>
    <property type="project" value="UniProtKB-EC"/>
</dbReference>
<evidence type="ECO:0000256" key="3">
    <source>
        <dbReference type="ARBA" id="ARBA00008061"/>
    </source>
</evidence>
<dbReference type="InterPro" id="IPR013780">
    <property type="entry name" value="Glyco_hydro_b"/>
</dbReference>
<feature type="site" description="Transition state stabilizer" evidence="13">
    <location>
        <position position="246"/>
    </location>
</feature>
<evidence type="ECO:0000256" key="15">
    <source>
        <dbReference type="PIRSR" id="PIRSR001024-5"/>
    </source>
</evidence>
<evidence type="ECO:0000256" key="6">
    <source>
        <dbReference type="ARBA" id="ARBA00022801"/>
    </source>
</evidence>
<name>A0A9W9I4Q3_9EURO</name>
<comment type="similarity">
    <text evidence="3">Belongs to the glycosyl hydrolase 13 family.</text>
</comment>
<dbReference type="SMART" id="SM00642">
    <property type="entry name" value="Aamy"/>
    <property type="match status" value="1"/>
</dbReference>
<feature type="disulfide bond" evidence="14">
    <location>
        <begin position="388"/>
        <end position="423"/>
    </location>
</feature>
<keyword evidence="7" id="KW-0106">Calcium</keyword>
<dbReference type="InterPro" id="IPR015340">
    <property type="entry name" value="A_amylase_C_dom"/>
</dbReference>
<dbReference type="Pfam" id="PF09260">
    <property type="entry name" value="A_amylase_dom_C"/>
    <property type="match status" value="1"/>
</dbReference>
<feature type="active site" description="Nucleophile" evidence="12">
    <location>
        <position position="156"/>
    </location>
</feature>
<evidence type="ECO:0000256" key="13">
    <source>
        <dbReference type="PIRSR" id="PIRSR001024-2"/>
    </source>
</evidence>
<dbReference type="OrthoDB" id="204980at2759"/>
<feature type="disulfide bond" evidence="14">
    <location>
        <begin position="190"/>
        <end position="232"/>
    </location>
</feature>
<sequence length="465" mass="51734">MGFDAVMISPIIQNIDGRVSYGEAYHGYWPLDLYSLNSHFGTSQDLLDLSNALHSRGMYLLMDTVINNMAYITNGSDPATHIDYSVFKPFDNANYFHPYCKITNWENFTDAQLCQTGDLEVALPDLFTEHYDVEQFMESWAKDTMEKYSIDGLRIDAAKHVNPGFLSNFGNAVDTFMTGEVLESEVDIICDYQTNYIGSLPNYPIYFAMLKAFTEGNTSLLVNTVEVMKLACPDVTALVSFSENHDVQRIANMTEDISLAKNIVTFTLLFDGVPMIYQGQEQHFNGSGTPWNREALWLSGYNTGTELYKLIATMNGIRKHACTLNADYVDTKTHSIFWSGSEMAFSKGVEGRQLIMLLNNQGIQGKPYTLTLPVTYNAGIEVTDVVSCQTYWVNNLGQLLVDMDKGEPRVFFPTQLMGGSGLCGYSSQNISYAELVTGHSLGAKTKGGARQTLLLALFLGLLGNL</sequence>
<dbReference type="InterPro" id="IPR017853">
    <property type="entry name" value="GH"/>
</dbReference>
<dbReference type="PANTHER" id="PTHR10357:SF220">
    <property type="entry name" value="ALPHA-AMYLASE"/>
    <property type="match status" value="1"/>
</dbReference>